<dbReference type="Pfam" id="PF06140">
    <property type="entry name" value="Ifi-6-16"/>
    <property type="match status" value="1"/>
</dbReference>
<feature type="transmembrane region" description="Helical" evidence="6">
    <location>
        <begin position="89"/>
        <end position="109"/>
    </location>
</feature>
<keyword evidence="3 6" id="KW-0812">Transmembrane</keyword>
<proteinExistence type="inferred from homology"/>
<evidence type="ECO:0000313" key="8">
    <source>
        <dbReference type="Proteomes" id="UP001521184"/>
    </source>
</evidence>
<evidence type="ECO:0000256" key="2">
    <source>
        <dbReference type="ARBA" id="ARBA00007262"/>
    </source>
</evidence>
<feature type="transmembrane region" description="Helical" evidence="6">
    <location>
        <begin position="116"/>
        <end position="138"/>
    </location>
</feature>
<name>A0ABR3TK66_9PEZI</name>
<dbReference type="InterPro" id="IPR038213">
    <property type="entry name" value="IFI6/IFI27-like_sf"/>
</dbReference>
<feature type="transmembrane region" description="Helical" evidence="6">
    <location>
        <begin position="158"/>
        <end position="177"/>
    </location>
</feature>
<evidence type="ECO:0008006" key="9">
    <source>
        <dbReference type="Google" id="ProtNLM"/>
    </source>
</evidence>
<comment type="similarity">
    <text evidence="2">Belongs to the IFI6/IFI27 family.</text>
</comment>
<evidence type="ECO:0000256" key="3">
    <source>
        <dbReference type="ARBA" id="ARBA00022692"/>
    </source>
</evidence>
<dbReference type="EMBL" id="JAKEKT020000056">
    <property type="protein sequence ID" value="KAL1639939.1"/>
    <property type="molecule type" value="Genomic_DNA"/>
</dbReference>
<evidence type="ECO:0000256" key="1">
    <source>
        <dbReference type="ARBA" id="ARBA00004141"/>
    </source>
</evidence>
<evidence type="ECO:0000256" key="4">
    <source>
        <dbReference type="ARBA" id="ARBA00022989"/>
    </source>
</evidence>
<comment type="subcellular location">
    <subcellularLocation>
        <location evidence="1">Membrane</location>
        <topology evidence="1">Multi-pass membrane protein</topology>
    </subcellularLocation>
</comment>
<evidence type="ECO:0000313" key="7">
    <source>
        <dbReference type="EMBL" id="KAL1639939.1"/>
    </source>
</evidence>
<protein>
    <recommendedName>
        <fullName evidence="9">Interferon-induced 6-16 family</fullName>
    </recommendedName>
</protein>
<dbReference type="PANTHER" id="PTHR16932:SF18">
    <property type="entry name" value="INTERFERON, ALPHA-INDUCIBLE PROTEIN 27-LIKE 2"/>
    <property type="match status" value="1"/>
</dbReference>
<comment type="caution">
    <text evidence="7">The sequence shown here is derived from an EMBL/GenBank/DDBJ whole genome shotgun (WGS) entry which is preliminary data.</text>
</comment>
<organism evidence="7 8">
    <name type="scientific">Diplodia intermedia</name>
    <dbReference type="NCBI Taxonomy" id="856260"/>
    <lineage>
        <taxon>Eukaryota</taxon>
        <taxon>Fungi</taxon>
        <taxon>Dikarya</taxon>
        <taxon>Ascomycota</taxon>
        <taxon>Pezizomycotina</taxon>
        <taxon>Dothideomycetes</taxon>
        <taxon>Dothideomycetes incertae sedis</taxon>
        <taxon>Botryosphaeriales</taxon>
        <taxon>Botryosphaeriaceae</taxon>
        <taxon>Diplodia</taxon>
    </lineage>
</organism>
<reference evidence="7 8" key="1">
    <citation type="journal article" date="2023" name="Plant Dis.">
        <title>First Report of Diplodia intermedia Causing Canker and Dieback Diseases on Apple Trees in Canada.</title>
        <authorList>
            <person name="Ellouze W."/>
            <person name="Ilyukhin E."/>
            <person name="Sulman M."/>
            <person name="Ali S."/>
        </authorList>
    </citation>
    <scope>NUCLEOTIDE SEQUENCE [LARGE SCALE GENOMIC DNA]</scope>
    <source>
        <strain evidence="7 8">M45-28</strain>
    </source>
</reference>
<gene>
    <name evidence="7" type="ORF">SLS58_007365</name>
</gene>
<evidence type="ECO:0000256" key="6">
    <source>
        <dbReference type="SAM" id="Phobius"/>
    </source>
</evidence>
<accession>A0ABR3TK66</accession>
<dbReference type="Gene3D" id="6.10.110.10">
    <property type="match status" value="1"/>
</dbReference>
<keyword evidence="5 6" id="KW-0472">Membrane</keyword>
<dbReference type="PANTHER" id="PTHR16932">
    <property type="entry name" value="INTERFERON ALPHA-INDUCIBLE PROTEIN 27"/>
    <property type="match status" value="1"/>
</dbReference>
<dbReference type="InterPro" id="IPR009311">
    <property type="entry name" value="IFI6/IFI27-like"/>
</dbReference>
<evidence type="ECO:0000256" key="5">
    <source>
        <dbReference type="ARBA" id="ARBA00023136"/>
    </source>
</evidence>
<sequence length="182" mass="18560">MASFVFAAATRRKAIAASALVVAVVLVPPVIAVIKIKQAATNACISVKNKLESFRSNAPPIIKKELIRIKHAISTRFSLIIAWVKEHPYLTALIVIAIILAIVLPPVILHAAGFTAAGVAAGSLAAASQSSIGGAVAAGSTFATLTSAGMGGYGLPCFIGAVVAVYATGALGASAWYRFSED</sequence>
<keyword evidence="8" id="KW-1185">Reference proteome</keyword>
<dbReference type="Proteomes" id="UP001521184">
    <property type="component" value="Unassembled WGS sequence"/>
</dbReference>
<keyword evidence="4 6" id="KW-1133">Transmembrane helix</keyword>